<sequence length="412" mass="47257">MPVLRHCCSSPCVLRPTIGLTGAMPSNASANAAFHLSYCHTRLVSYYSRAPLNYETLLNRINTRPPASISPHTLLVDCIRASRTLQRKPKTHASSTSVLTSEMLGLKTAGGAQIEHTLWKFLTSPANRLLFTSSDSLIKEYVTCRPQPSNFQHLVGLCETSMGQASSRNDTSVFHTVLGTLLDQKNYYNLFVLVDRTVGSKRFQEVRRNQLVTSLAALVLTTTGLSAIEACLLPLFPFWAWALVNYGLWGTVYYGLLRSNLTTHLSRIRWRSYNSLWYKFVHQEELVAVNRIITHYEEHNEVNVRNFHHSEVRKESNMNMFDHNEYILEMPSLDDGKDPEMDQLQVYFKVQLHKKKMVLNELDEELRFLEFWLTHGENFAWVEPDQDPGEIVKLKIANRRIEPASRRIGRSN</sequence>
<proteinExistence type="predicted"/>
<name>A0A1E4SH27_9ASCO</name>
<keyword evidence="1" id="KW-0812">Transmembrane</keyword>
<evidence type="ECO:0000313" key="3">
    <source>
        <dbReference type="Proteomes" id="UP000094285"/>
    </source>
</evidence>
<dbReference type="RefSeq" id="XP_020063941.1">
    <property type="nucleotide sequence ID" value="XM_020207866.1"/>
</dbReference>
<dbReference type="AlphaFoldDB" id="A0A1E4SH27"/>
<evidence type="ECO:0000313" key="2">
    <source>
        <dbReference type="EMBL" id="ODV78819.1"/>
    </source>
</evidence>
<accession>A0A1E4SH27</accession>
<keyword evidence="1" id="KW-0472">Membrane</keyword>
<protein>
    <submittedName>
        <fullName evidence="2">Uncharacterized protein</fullName>
    </submittedName>
</protein>
<dbReference type="Proteomes" id="UP000094285">
    <property type="component" value="Unassembled WGS sequence"/>
</dbReference>
<dbReference type="EMBL" id="KV453913">
    <property type="protein sequence ID" value="ODV78819.1"/>
    <property type="molecule type" value="Genomic_DNA"/>
</dbReference>
<feature type="transmembrane region" description="Helical" evidence="1">
    <location>
        <begin position="238"/>
        <end position="257"/>
    </location>
</feature>
<dbReference type="OrthoDB" id="4096984at2759"/>
<keyword evidence="3" id="KW-1185">Reference proteome</keyword>
<dbReference type="GeneID" id="30982003"/>
<organism evidence="2 3">
    <name type="scientific">Suhomyces tanzawaensis NRRL Y-17324</name>
    <dbReference type="NCBI Taxonomy" id="984487"/>
    <lineage>
        <taxon>Eukaryota</taxon>
        <taxon>Fungi</taxon>
        <taxon>Dikarya</taxon>
        <taxon>Ascomycota</taxon>
        <taxon>Saccharomycotina</taxon>
        <taxon>Pichiomycetes</taxon>
        <taxon>Debaryomycetaceae</taxon>
        <taxon>Suhomyces</taxon>
    </lineage>
</organism>
<evidence type="ECO:0000256" key="1">
    <source>
        <dbReference type="SAM" id="Phobius"/>
    </source>
</evidence>
<keyword evidence="1" id="KW-1133">Transmembrane helix</keyword>
<gene>
    <name evidence="2" type="ORF">CANTADRAFT_26749</name>
</gene>
<reference evidence="3" key="1">
    <citation type="submission" date="2016-05" db="EMBL/GenBank/DDBJ databases">
        <title>Comparative genomics of biotechnologically important yeasts.</title>
        <authorList>
            <consortium name="DOE Joint Genome Institute"/>
            <person name="Riley R."/>
            <person name="Haridas S."/>
            <person name="Wolfe K.H."/>
            <person name="Lopes M.R."/>
            <person name="Hittinger C.T."/>
            <person name="Goker M."/>
            <person name="Salamov A."/>
            <person name="Wisecaver J."/>
            <person name="Long T.M."/>
            <person name="Aerts A.L."/>
            <person name="Barry K."/>
            <person name="Choi C."/>
            <person name="Clum A."/>
            <person name="Coughlan A.Y."/>
            <person name="Deshpande S."/>
            <person name="Douglass A.P."/>
            <person name="Hanson S.J."/>
            <person name="Klenk H.-P."/>
            <person name="Labutti K."/>
            <person name="Lapidus A."/>
            <person name="Lindquist E."/>
            <person name="Lipzen A."/>
            <person name="Meier-Kolthoff J.P."/>
            <person name="Ohm R.A."/>
            <person name="Otillar R.P."/>
            <person name="Pangilinan J."/>
            <person name="Peng Y."/>
            <person name="Rokas A."/>
            <person name="Rosa C.A."/>
            <person name="Scheuner C."/>
            <person name="Sibirny A.A."/>
            <person name="Slot J.C."/>
            <person name="Stielow J.B."/>
            <person name="Sun H."/>
            <person name="Kurtzman C.P."/>
            <person name="Blackwell M."/>
            <person name="Grigoriev I.V."/>
            <person name="Jeffries T.W."/>
        </authorList>
    </citation>
    <scope>NUCLEOTIDE SEQUENCE [LARGE SCALE GENOMIC DNA]</scope>
    <source>
        <strain evidence="3">NRRL Y-17324</strain>
    </source>
</reference>
<feature type="transmembrane region" description="Helical" evidence="1">
    <location>
        <begin position="211"/>
        <end position="232"/>
    </location>
</feature>